<evidence type="ECO:0000313" key="3">
    <source>
        <dbReference type="Proteomes" id="UP000683000"/>
    </source>
</evidence>
<feature type="coiled-coil region" evidence="1">
    <location>
        <begin position="542"/>
        <end position="603"/>
    </location>
</feature>
<dbReference type="Proteomes" id="UP000683000">
    <property type="component" value="Unassembled WGS sequence"/>
</dbReference>
<organism evidence="2 3">
    <name type="scientific">Boletus reticuloceps</name>
    <dbReference type="NCBI Taxonomy" id="495285"/>
    <lineage>
        <taxon>Eukaryota</taxon>
        <taxon>Fungi</taxon>
        <taxon>Dikarya</taxon>
        <taxon>Basidiomycota</taxon>
        <taxon>Agaricomycotina</taxon>
        <taxon>Agaricomycetes</taxon>
        <taxon>Agaricomycetidae</taxon>
        <taxon>Boletales</taxon>
        <taxon>Boletineae</taxon>
        <taxon>Boletaceae</taxon>
        <taxon>Boletoideae</taxon>
        <taxon>Boletus</taxon>
    </lineage>
</organism>
<evidence type="ECO:0008006" key="4">
    <source>
        <dbReference type="Google" id="ProtNLM"/>
    </source>
</evidence>
<sequence>MVPRSSSSSSPIACSPYYHRRLTPCWGPLDALWALLVRIQRLTQVVSPPPPVARSTSGTFFFNYPDLSSLTPPSTRSITCSTDSVGILSSYKGLFTTLSLFVLFSPAIMHHCAPHNAVTGTSSTARISIGKRKAQIVCNNVLIALQERETFKFPHASDHLNVSLMQYGCIGASPVRPSVAVTVRTLELYRQMHRACPRFSIHAMAKALCHLHGVRFHRYLVDQFRVAFDVYLEILRRVDNRVDAALGHHAANWRAKNSCPACHYKLQDEPPLPFAFQLSMDGNNSAKCVDPSFRHGIERDDPRDGRSSIWIKEEDIDCFKDEVRNIQLSSDKQAVNIVDPEDPWVDEPDNEAEPTNVCVDRWRNAAPEARKRMFAVFRRSGIFVSVCRHGLLLTICDMVWSGELMKYPLATISRLMDLFPDNFLYGYDIHCTFTKTLNRSTLGPAVRARRIDGVVPSFHGHAHNRMCQVQHHPKYKHGAGTFLYNNYVQCLEIINAQKTIPRSSDLANIDFKAELRDEYNYLVHAHRKQDDDSIYIDYVKALNELEDAEVAWRDALSQLKQLDTRIINDSFVGKDIADIRRRRTNTQKRLEVKLDNIESLEARLGIKVRWGATHPEHLKYQERLAHWRFFKATEDVERLVVMRLLELMKLQMSNLGYKLRTHISKALKTRATAIRNAIDRYNKYAAELKPPCQPLRWDQIVDYAFLGEFELLRGEDIGSKRWAHAPFRQAANLYFDAERAKEELMRCNVEIARLRTKIWNDSLKYPKVIRDLQNKDPLLA</sequence>
<comment type="caution">
    <text evidence="2">The sequence shown here is derived from an EMBL/GenBank/DDBJ whole genome shotgun (WGS) entry which is preliminary data.</text>
</comment>
<gene>
    <name evidence="2" type="ORF">JVT61DRAFT_7174</name>
</gene>
<keyword evidence="1" id="KW-0175">Coiled coil</keyword>
<name>A0A8I2YIM8_9AGAM</name>
<evidence type="ECO:0000313" key="2">
    <source>
        <dbReference type="EMBL" id="KAG6372775.1"/>
    </source>
</evidence>
<reference evidence="2" key="1">
    <citation type="submission" date="2021-03" db="EMBL/GenBank/DDBJ databases">
        <title>Evolutionary innovations through gain and loss of genes in the ectomycorrhizal Boletales.</title>
        <authorList>
            <person name="Wu G."/>
            <person name="Miyauchi S."/>
            <person name="Morin E."/>
            <person name="Yang Z.-L."/>
            <person name="Xu J."/>
            <person name="Martin F.M."/>
        </authorList>
    </citation>
    <scope>NUCLEOTIDE SEQUENCE</scope>
    <source>
        <strain evidence="2">BR01</strain>
    </source>
</reference>
<dbReference type="InterPro" id="IPR040521">
    <property type="entry name" value="KDZ"/>
</dbReference>
<dbReference type="OrthoDB" id="2505969at2759"/>
<proteinExistence type="predicted"/>
<dbReference type="PANTHER" id="PTHR33096">
    <property type="entry name" value="CXC2 DOMAIN-CONTAINING PROTEIN"/>
    <property type="match status" value="1"/>
</dbReference>
<dbReference type="AlphaFoldDB" id="A0A8I2YIM8"/>
<keyword evidence="3" id="KW-1185">Reference proteome</keyword>
<protein>
    <recommendedName>
        <fullName evidence="4">CxC1-like cysteine cluster associated with KDZ transposases domain-containing protein</fullName>
    </recommendedName>
</protein>
<accession>A0A8I2YIM8</accession>
<dbReference type="PANTHER" id="PTHR33096:SF1">
    <property type="entry name" value="CXC1-LIKE CYSTEINE CLUSTER ASSOCIATED WITH KDZ TRANSPOSASES DOMAIN-CONTAINING PROTEIN"/>
    <property type="match status" value="1"/>
</dbReference>
<dbReference type="EMBL" id="JAGFBS010000025">
    <property type="protein sequence ID" value="KAG6372775.1"/>
    <property type="molecule type" value="Genomic_DNA"/>
</dbReference>
<dbReference type="Pfam" id="PF18758">
    <property type="entry name" value="KDZ"/>
    <property type="match status" value="1"/>
</dbReference>
<evidence type="ECO:0000256" key="1">
    <source>
        <dbReference type="SAM" id="Coils"/>
    </source>
</evidence>